<evidence type="ECO:0000259" key="5">
    <source>
        <dbReference type="PROSITE" id="PS50222"/>
    </source>
</evidence>
<dbReference type="Gene3D" id="1.10.238.10">
    <property type="entry name" value="EF-hand"/>
    <property type="match status" value="3"/>
</dbReference>
<dbReference type="PANTHER" id="PTHR10827">
    <property type="entry name" value="RETICULOCALBIN"/>
    <property type="match status" value="1"/>
</dbReference>
<accession>A0ABV8SKZ8</accession>
<evidence type="ECO:0000256" key="3">
    <source>
        <dbReference type="SAM" id="MobiDB-lite"/>
    </source>
</evidence>
<keyword evidence="1" id="KW-0479">Metal-binding</keyword>
<feature type="region of interest" description="Disordered" evidence="3">
    <location>
        <begin position="282"/>
        <end position="315"/>
    </location>
</feature>
<keyword evidence="2" id="KW-0677">Repeat</keyword>
<keyword evidence="7" id="KW-1185">Reference proteome</keyword>
<dbReference type="InterPro" id="IPR018247">
    <property type="entry name" value="EF_Hand_1_Ca_BS"/>
</dbReference>
<protein>
    <submittedName>
        <fullName evidence="6">EF-hand domain-containing protein</fullName>
    </submittedName>
</protein>
<dbReference type="Proteomes" id="UP001595904">
    <property type="component" value="Unassembled WGS sequence"/>
</dbReference>
<feature type="compositionally biased region" description="Basic and acidic residues" evidence="3">
    <location>
        <begin position="296"/>
        <end position="315"/>
    </location>
</feature>
<feature type="chain" id="PRO_5046870994" evidence="4">
    <location>
        <begin position="35"/>
        <end position="315"/>
    </location>
</feature>
<evidence type="ECO:0000256" key="1">
    <source>
        <dbReference type="ARBA" id="ARBA00022723"/>
    </source>
</evidence>
<evidence type="ECO:0000313" key="6">
    <source>
        <dbReference type="EMBL" id="MFC4307710.1"/>
    </source>
</evidence>
<dbReference type="InterPro" id="IPR011992">
    <property type="entry name" value="EF-hand-dom_pair"/>
</dbReference>
<comment type="caution">
    <text evidence="6">The sequence shown here is derived from an EMBL/GenBank/DDBJ whole genome shotgun (WGS) entry which is preliminary data.</text>
</comment>
<dbReference type="PROSITE" id="PS50222">
    <property type="entry name" value="EF_HAND_2"/>
    <property type="match status" value="1"/>
</dbReference>
<proteinExistence type="predicted"/>
<dbReference type="RefSeq" id="WP_380594201.1">
    <property type="nucleotide sequence ID" value="NZ_JBHSDU010000001.1"/>
</dbReference>
<feature type="domain" description="EF-hand" evidence="5">
    <location>
        <begin position="203"/>
        <end position="238"/>
    </location>
</feature>
<organism evidence="6 7">
    <name type="scientific">Steroidobacter flavus</name>
    <dbReference type="NCBI Taxonomy" id="1842136"/>
    <lineage>
        <taxon>Bacteria</taxon>
        <taxon>Pseudomonadati</taxon>
        <taxon>Pseudomonadota</taxon>
        <taxon>Gammaproteobacteria</taxon>
        <taxon>Steroidobacterales</taxon>
        <taxon>Steroidobacteraceae</taxon>
        <taxon>Steroidobacter</taxon>
    </lineage>
</organism>
<dbReference type="PROSITE" id="PS00018">
    <property type="entry name" value="EF_HAND_1"/>
    <property type="match status" value="4"/>
</dbReference>
<feature type="signal peptide" evidence="4">
    <location>
        <begin position="1"/>
        <end position="34"/>
    </location>
</feature>
<evidence type="ECO:0000313" key="7">
    <source>
        <dbReference type="Proteomes" id="UP001595904"/>
    </source>
</evidence>
<dbReference type="SUPFAM" id="SSF47473">
    <property type="entry name" value="EF-hand"/>
    <property type="match status" value="2"/>
</dbReference>
<gene>
    <name evidence="6" type="ORF">ACFPN2_01335</name>
</gene>
<sequence length="315" mass="35282">MSVSSRASASLMVRHALRICSLAVLSAMAGAAHGAETAEAGKALPTGGHTGNAFIATWDDDGDGKVTRTEYETVRKARFATTDSDHNGSLTVDEYLNEYAVRLDRDIADERNASLKQTDTRFKALDKDEDKFISRAEYDNSGDRAFVHLDRNKDGRITKDDAEPEAKEAPRRRSIIGMPTSHNLAGMLEIYDDDGDDILTRAQYDAERAKVFAATDTNKDGKLDHEEYVNEFVARLGQRIEDRRQAQLKQGRVRFKAIDSNENGDISRDEYFAMSARMFDRTDTNKDGAITQDDPPPVREPRQDRRAVTSQVQER</sequence>
<name>A0ABV8SKZ8_9GAMM</name>
<evidence type="ECO:0000256" key="4">
    <source>
        <dbReference type="SAM" id="SignalP"/>
    </source>
</evidence>
<dbReference type="EMBL" id="JBHSDU010000001">
    <property type="protein sequence ID" value="MFC4307710.1"/>
    <property type="molecule type" value="Genomic_DNA"/>
</dbReference>
<dbReference type="Pfam" id="PF13202">
    <property type="entry name" value="EF-hand_5"/>
    <property type="match status" value="3"/>
</dbReference>
<reference evidence="7" key="1">
    <citation type="journal article" date="2019" name="Int. J. Syst. Evol. Microbiol.">
        <title>The Global Catalogue of Microorganisms (GCM) 10K type strain sequencing project: providing services to taxonomists for standard genome sequencing and annotation.</title>
        <authorList>
            <consortium name="The Broad Institute Genomics Platform"/>
            <consortium name="The Broad Institute Genome Sequencing Center for Infectious Disease"/>
            <person name="Wu L."/>
            <person name="Ma J."/>
        </authorList>
    </citation>
    <scope>NUCLEOTIDE SEQUENCE [LARGE SCALE GENOMIC DNA]</scope>
    <source>
        <strain evidence="7">CGMCC 1.10759</strain>
    </source>
</reference>
<dbReference type="PANTHER" id="PTHR10827:SF98">
    <property type="entry name" value="45 KDA CALCIUM-BINDING PROTEIN"/>
    <property type="match status" value="1"/>
</dbReference>
<dbReference type="InterPro" id="IPR002048">
    <property type="entry name" value="EF_hand_dom"/>
</dbReference>
<evidence type="ECO:0000256" key="2">
    <source>
        <dbReference type="ARBA" id="ARBA00022737"/>
    </source>
</evidence>
<keyword evidence="4" id="KW-0732">Signal</keyword>